<evidence type="ECO:0000313" key="2">
    <source>
        <dbReference type="Proteomes" id="UP000236291"/>
    </source>
</evidence>
<comment type="caution">
    <text evidence="1">The sequence shown here is derived from an EMBL/GenBank/DDBJ whole genome shotgun (WGS) entry which is preliminary data.</text>
</comment>
<sequence>MENLKLKRWWRKGFAKREREWKCEPESGSGERVSQRERFTVLRRRRDKVTVQKV</sequence>
<proteinExistence type="predicted"/>
<accession>A0A2K3ML32</accession>
<dbReference type="EMBL" id="ASHM01066444">
    <property type="protein sequence ID" value="PNX91498.1"/>
    <property type="molecule type" value="Genomic_DNA"/>
</dbReference>
<protein>
    <submittedName>
        <fullName evidence="1">Uncharacterized protein</fullName>
    </submittedName>
</protein>
<gene>
    <name evidence="1" type="ORF">L195_g047629</name>
</gene>
<reference evidence="1 2" key="1">
    <citation type="journal article" date="2014" name="Am. J. Bot.">
        <title>Genome assembly and annotation for red clover (Trifolium pratense; Fabaceae).</title>
        <authorList>
            <person name="Istvanek J."/>
            <person name="Jaros M."/>
            <person name="Krenek A."/>
            <person name="Repkova J."/>
        </authorList>
    </citation>
    <scope>NUCLEOTIDE SEQUENCE [LARGE SCALE GENOMIC DNA]</scope>
    <source>
        <strain evidence="2">cv. Tatra</strain>
        <tissue evidence="1">Young leaves</tissue>
    </source>
</reference>
<name>A0A2K3ML32_TRIPR</name>
<reference evidence="1 2" key="2">
    <citation type="journal article" date="2017" name="Front. Plant Sci.">
        <title>Gene Classification and Mining of Molecular Markers Useful in Red Clover (Trifolium pratense) Breeding.</title>
        <authorList>
            <person name="Istvanek J."/>
            <person name="Dluhosova J."/>
            <person name="Dluhos P."/>
            <person name="Patkova L."/>
            <person name="Nedelnik J."/>
            <person name="Repkova J."/>
        </authorList>
    </citation>
    <scope>NUCLEOTIDE SEQUENCE [LARGE SCALE GENOMIC DNA]</scope>
    <source>
        <strain evidence="2">cv. Tatra</strain>
        <tissue evidence="1">Young leaves</tissue>
    </source>
</reference>
<dbReference type="AlphaFoldDB" id="A0A2K3ML32"/>
<dbReference type="Proteomes" id="UP000236291">
    <property type="component" value="Unassembled WGS sequence"/>
</dbReference>
<organism evidence="1 2">
    <name type="scientific">Trifolium pratense</name>
    <name type="common">Red clover</name>
    <dbReference type="NCBI Taxonomy" id="57577"/>
    <lineage>
        <taxon>Eukaryota</taxon>
        <taxon>Viridiplantae</taxon>
        <taxon>Streptophyta</taxon>
        <taxon>Embryophyta</taxon>
        <taxon>Tracheophyta</taxon>
        <taxon>Spermatophyta</taxon>
        <taxon>Magnoliopsida</taxon>
        <taxon>eudicotyledons</taxon>
        <taxon>Gunneridae</taxon>
        <taxon>Pentapetalae</taxon>
        <taxon>rosids</taxon>
        <taxon>fabids</taxon>
        <taxon>Fabales</taxon>
        <taxon>Fabaceae</taxon>
        <taxon>Papilionoideae</taxon>
        <taxon>50 kb inversion clade</taxon>
        <taxon>NPAAA clade</taxon>
        <taxon>Hologalegina</taxon>
        <taxon>IRL clade</taxon>
        <taxon>Trifolieae</taxon>
        <taxon>Trifolium</taxon>
    </lineage>
</organism>
<evidence type="ECO:0000313" key="1">
    <source>
        <dbReference type="EMBL" id="PNX91498.1"/>
    </source>
</evidence>